<name>A0ABR2ZTW6_9AGAR</name>
<dbReference type="Gene3D" id="3.60.130.30">
    <property type="match status" value="1"/>
</dbReference>
<accession>A0ABR2ZTW6</accession>
<dbReference type="EMBL" id="JBBXMP010000057">
    <property type="protein sequence ID" value="KAL0064715.1"/>
    <property type="molecule type" value="Genomic_DNA"/>
</dbReference>
<comment type="caution">
    <text evidence="1">The sequence shown here is derived from an EMBL/GenBank/DDBJ whole genome shotgun (WGS) entry which is preliminary data.</text>
</comment>
<proteinExistence type="predicted"/>
<reference evidence="1 2" key="1">
    <citation type="submission" date="2024-05" db="EMBL/GenBank/DDBJ databases">
        <title>A draft genome resource for the thread blight pathogen Marasmius tenuissimus strain MS-2.</title>
        <authorList>
            <person name="Yulfo-Soto G.E."/>
            <person name="Baruah I.K."/>
            <person name="Amoako-Attah I."/>
            <person name="Bukari Y."/>
            <person name="Meinhardt L.W."/>
            <person name="Bailey B.A."/>
            <person name="Cohen S.P."/>
        </authorList>
    </citation>
    <scope>NUCLEOTIDE SEQUENCE [LARGE SCALE GENOMIC DNA]</scope>
    <source>
        <strain evidence="1 2">MS-2</strain>
    </source>
</reference>
<evidence type="ECO:0000313" key="2">
    <source>
        <dbReference type="Proteomes" id="UP001437256"/>
    </source>
</evidence>
<keyword evidence="2" id="KW-1185">Reference proteome</keyword>
<protein>
    <submittedName>
        <fullName evidence="1">Uncharacterized protein</fullName>
    </submittedName>
</protein>
<evidence type="ECO:0000313" key="1">
    <source>
        <dbReference type="EMBL" id="KAL0064715.1"/>
    </source>
</evidence>
<dbReference type="Proteomes" id="UP001437256">
    <property type="component" value="Unassembled WGS sequence"/>
</dbReference>
<organism evidence="1 2">
    <name type="scientific">Marasmius tenuissimus</name>
    <dbReference type="NCBI Taxonomy" id="585030"/>
    <lineage>
        <taxon>Eukaryota</taxon>
        <taxon>Fungi</taxon>
        <taxon>Dikarya</taxon>
        <taxon>Basidiomycota</taxon>
        <taxon>Agaricomycotina</taxon>
        <taxon>Agaricomycetes</taxon>
        <taxon>Agaricomycetidae</taxon>
        <taxon>Agaricales</taxon>
        <taxon>Marasmiineae</taxon>
        <taxon>Marasmiaceae</taxon>
        <taxon>Marasmius</taxon>
    </lineage>
</organism>
<sequence length="282" mass="31774">MNSVEEGYRLDSDSYLYYDRDQLSDRVLDIRDKHGETIVLIGCTIPSELMAGLLVFIQNLFPELCHTDSSIDGHQKFKCSHLNIYNRYATRGDDAPHDADPWTLEKEGRRPPDISQFTPRFSAEFYEQETRGTRLLIAMKPILTYLAGVMKDRFPKENGELVAFISGLPLNAASPVHPWGGVAVNVNAATIVHLDPKDLNLCLVLAIHDCTGGELVLEGPGIVIKLKSGDFTIFPSKRYSHYNLDFKGLRVSFAFSTDNAAKQWIEDNNGWLRNIHMKSSRT</sequence>
<gene>
    <name evidence="1" type="ORF">AAF712_008259</name>
</gene>